<dbReference type="OrthoDB" id="7064156at2"/>
<dbReference type="EMBL" id="PSNY01000005">
    <property type="protein sequence ID" value="PPE70626.1"/>
    <property type="molecule type" value="Genomic_DNA"/>
</dbReference>
<sequence length="161" mass="17807">MDPNRPPETLGAFSPVGHVVVSFPSAEDTSDAMDALQRAGYGAAEVVRYDPEQMLAQVEQETANASPIASMGQELNLVRAHGALAEQGYSFLVVKAPEEEQAREVARIAQRFRAERAQRYGRFIIEELIEAPGEERQVFESPHRGLDAQTPSGREEDRAKR</sequence>
<comment type="caution">
    <text evidence="2">The sequence shown here is derived from an EMBL/GenBank/DDBJ whole genome shotgun (WGS) entry which is preliminary data.</text>
</comment>
<gene>
    <name evidence="2" type="ORF">C1702_05635</name>
    <name evidence="3" type="ORF">EV676_101610</name>
</gene>
<evidence type="ECO:0000313" key="5">
    <source>
        <dbReference type="Proteomes" id="UP000294772"/>
    </source>
</evidence>
<dbReference type="Proteomes" id="UP000294772">
    <property type="component" value="Unassembled WGS sequence"/>
</dbReference>
<evidence type="ECO:0000313" key="2">
    <source>
        <dbReference type="EMBL" id="PPE70626.1"/>
    </source>
</evidence>
<reference evidence="3 5" key="2">
    <citation type="submission" date="2019-03" db="EMBL/GenBank/DDBJ databases">
        <title>Genomic Encyclopedia of Type Strains, Phase IV (KMG-IV): sequencing the most valuable type-strain genomes for metagenomic binning, comparative biology and taxonomic classification.</title>
        <authorList>
            <person name="Goeker M."/>
        </authorList>
    </citation>
    <scope>NUCLEOTIDE SEQUENCE [LARGE SCALE GENOMIC DNA]</scope>
    <source>
        <strain evidence="3 5">DSM 15264</strain>
    </source>
</reference>
<evidence type="ECO:0000256" key="1">
    <source>
        <dbReference type="SAM" id="MobiDB-lite"/>
    </source>
</evidence>
<organism evidence="2 4">
    <name type="scientific">Caldimonas thermodepolymerans</name>
    <dbReference type="NCBI Taxonomy" id="215580"/>
    <lineage>
        <taxon>Bacteria</taxon>
        <taxon>Pseudomonadati</taxon>
        <taxon>Pseudomonadota</taxon>
        <taxon>Betaproteobacteria</taxon>
        <taxon>Burkholderiales</taxon>
        <taxon>Sphaerotilaceae</taxon>
        <taxon>Caldimonas</taxon>
    </lineage>
</organism>
<name>A0A2S5T6N9_9BURK</name>
<evidence type="ECO:0000313" key="4">
    <source>
        <dbReference type="Proteomes" id="UP000239406"/>
    </source>
</evidence>
<keyword evidence="4" id="KW-1185">Reference proteome</keyword>
<evidence type="ECO:0000313" key="3">
    <source>
        <dbReference type="EMBL" id="TCP10026.1"/>
    </source>
</evidence>
<accession>A0A2S5T6N9</accession>
<dbReference type="AlphaFoldDB" id="A0A2S5T6N9"/>
<dbReference type="RefSeq" id="WP_104356715.1">
    <property type="nucleotide sequence ID" value="NZ_CP064338.1"/>
</dbReference>
<reference evidence="2 4" key="1">
    <citation type="submission" date="2018-02" db="EMBL/GenBank/DDBJ databases">
        <title>Reclassifiation of [Polyangium] brachysporum DSM 7029 as Guopingzhaonella breviflexa gen. nov., sp. nov., a member of the family Comamonadaceae.</title>
        <authorList>
            <person name="Tang B."/>
        </authorList>
    </citation>
    <scope>NUCLEOTIDE SEQUENCE [LARGE SCALE GENOMIC DNA]</scope>
    <source>
        <strain evidence="2 4">DSM 15344</strain>
    </source>
</reference>
<protein>
    <recommendedName>
        <fullName evidence="6">Heat induced stress protein YflT</fullName>
    </recommendedName>
</protein>
<dbReference type="Proteomes" id="UP000239406">
    <property type="component" value="Unassembled WGS sequence"/>
</dbReference>
<dbReference type="EMBL" id="SLXF01000001">
    <property type="protein sequence ID" value="TCP10026.1"/>
    <property type="molecule type" value="Genomic_DNA"/>
</dbReference>
<proteinExistence type="predicted"/>
<feature type="region of interest" description="Disordered" evidence="1">
    <location>
        <begin position="134"/>
        <end position="161"/>
    </location>
</feature>
<feature type="compositionally biased region" description="Basic and acidic residues" evidence="1">
    <location>
        <begin position="134"/>
        <end position="146"/>
    </location>
</feature>
<evidence type="ECO:0008006" key="6">
    <source>
        <dbReference type="Google" id="ProtNLM"/>
    </source>
</evidence>